<proteinExistence type="predicted"/>
<dbReference type="AlphaFoldDB" id="A0A4C1Y535"/>
<accession>A0A4C1Y535</accession>
<reference evidence="1 2" key="1">
    <citation type="journal article" date="2019" name="Commun. Biol.">
        <title>The bagworm genome reveals a unique fibroin gene that provides high tensile strength.</title>
        <authorList>
            <person name="Kono N."/>
            <person name="Nakamura H."/>
            <person name="Ohtoshi R."/>
            <person name="Tomita M."/>
            <person name="Numata K."/>
            <person name="Arakawa K."/>
        </authorList>
    </citation>
    <scope>NUCLEOTIDE SEQUENCE [LARGE SCALE GENOMIC DNA]</scope>
</reference>
<dbReference type="Proteomes" id="UP000299102">
    <property type="component" value="Unassembled WGS sequence"/>
</dbReference>
<keyword evidence="2" id="KW-1185">Reference proteome</keyword>
<comment type="caution">
    <text evidence="1">The sequence shown here is derived from an EMBL/GenBank/DDBJ whole genome shotgun (WGS) entry which is preliminary data.</text>
</comment>
<evidence type="ECO:0000313" key="1">
    <source>
        <dbReference type="EMBL" id="GBP71341.1"/>
    </source>
</evidence>
<organism evidence="1 2">
    <name type="scientific">Eumeta variegata</name>
    <name type="common">Bagworm moth</name>
    <name type="synonym">Eumeta japonica</name>
    <dbReference type="NCBI Taxonomy" id="151549"/>
    <lineage>
        <taxon>Eukaryota</taxon>
        <taxon>Metazoa</taxon>
        <taxon>Ecdysozoa</taxon>
        <taxon>Arthropoda</taxon>
        <taxon>Hexapoda</taxon>
        <taxon>Insecta</taxon>
        <taxon>Pterygota</taxon>
        <taxon>Neoptera</taxon>
        <taxon>Endopterygota</taxon>
        <taxon>Lepidoptera</taxon>
        <taxon>Glossata</taxon>
        <taxon>Ditrysia</taxon>
        <taxon>Tineoidea</taxon>
        <taxon>Psychidae</taxon>
        <taxon>Oiketicinae</taxon>
        <taxon>Eumeta</taxon>
    </lineage>
</organism>
<protein>
    <submittedName>
        <fullName evidence="1">Uncharacterized protein</fullName>
    </submittedName>
</protein>
<evidence type="ECO:0000313" key="2">
    <source>
        <dbReference type="Proteomes" id="UP000299102"/>
    </source>
</evidence>
<gene>
    <name evidence="1" type="ORF">EVAR_57725_1</name>
</gene>
<sequence>MEAERAALAEPHRAAAPAASQYRYSACEIMSLHVAFAQCPYIQCLNICTPLNCAMLVVDSKATSQVNANQHSKVTTAVGHHGRARIQLTWLIERDSDTLSVCE</sequence>
<dbReference type="EMBL" id="BGZK01001104">
    <property type="protein sequence ID" value="GBP71341.1"/>
    <property type="molecule type" value="Genomic_DNA"/>
</dbReference>
<name>A0A4C1Y535_EUMVA</name>